<dbReference type="InParanoid" id="A0A6P9AA80"/>
<evidence type="ECO:0000256" key="1">
    <source>
        <dbReference type="ARBA" id="ARBA00004141"/>
    </source>
</evidence>
<keyword evidence="8" id="KW-1185">Reference proteome</keyword>
<sequence>MAARNPPQSTSDRNVTEAPPAAAAAATTTANVESRGGGGGDFDPFALRDLKHPTNEVDSLVHLMKGSMGSGILGMPKAVKNGGLWFSLAVTPVIGFICTYCVHMLVVSAHELYHRERVPQLDFSEVAELGFKTGPKRTRFLSKIAKHSVNWLMSINLLGTCCIYLVFIASNMKQVMEHHGYSEYDVRLYIVCLLPFVLLFIVVRDLKYLSPTSMLANALIIVGMIICFYYMLRDVPSPSQRLAVGHYYTVPLYFSTVIFALEGIGVVMPLENNMRDPRRFPGCPGVLGFGFTVTTVLYTTVGFFGYLKYGEDTDDAITLNLPVEEGLAQSVKIMMSIAIFFTYFLQFYVPFEIIMKAIERRWGEQSARSETIYRILLGIMTVCIAVAVPRLDVFMSLIGALCLASLGLIMPPAIEMVVFWDKEGGRGRGNWKVYKNIAIISFGICALILGTATSLINLVEFYVNPNDPGF</sequence>
<dbReference type="PANTHER" id="PTHR22950">
    <property type="entry name" value="AMINO ACID TRANSPORTER"/>
    <property type="match status" value="1"/>
</dbReference>
<feature type="transmembrane region" description="Helical" evidence="6">
    <location>
        <begin position="84"/>
        <end position="107"/>
    </location>
</feature>
<dbReference type="Pfam" id="PF01490">
    <property type="entry name" value="Aa_trans"/>
    <property type="match status" value="1"/>
</dbReference>
<keyword evidence="4 6" id="KW-0472">Membrane</keyword>
<name>A0A6P9AA80_THRPL</name>
<feature type="transmembrane region" description="Helical" evidence="6">
    <location>
        <begin position="252"/>
        <end position="270"/>
    </location>
</feature>
<evidence type="ECO:0000313" key="8">
    <source>
        <dbReference type="Proteomes" id="UP000515158"/>
    </source>
</evidence>
<reference evidence="9" key="1">
    <citation type="submission" date="2025-08" db="UniProtKB">
        <authorList>
            <consortium name="RefSeq"/>
        </authorList>
    </citation>
    <scope>IDENTIFICATION</scope>
    <source>
        <tissue evidence="9">Total insect</tissue>
    </source>
</reference>
<evidence type="ECO:0000256" key="6">
    <source>
        <dbReference type="SAM" id="Phobius"/>
    </source>
</evidence>
<feature type="region of interest" description="Disordered" evidence="5">
    <location>
        <begin position="1"/>
        <end position="37"/>
    </location>
</feature>
<feature type="transmembrane region" description="Helical" evidence="6">
    <location>
        <begin position="433"/>
        <end position="456"/>
    </location>
</feature>
<dbReference type="KEGG" id="tpal:117653440"/>
<feature type="transmembrane region" description="Helical" evidence="6">
    <location>
        <begin position="372"/>
        <end position="391"/>
    </location>
</feature>
<evidence type="ECO:0000256" key="3">
    <source>
        <dbReference type="ARBA" id="ARBA00022989"/>
    </source>
</evidence>
<evidence type="ECO:0000313" key="9">
    <source>
        <dbReference type="RefSeq" id="XP_034254988.1"/>
    </source>
</evidence>
<feature type="transmembrane region" description="Helical" evidence="6">
    <location>
        <begin position="186"/>
        <end position="203"/>
    </location>
</feature>
<accession>A0A6P9AA80</accession>
<dbReference type="RefSeq" id="XP_034254988.1">
    <property type="nucleotide sequence ID" value="XM_034399097.1"/>
</dbReference>
<keyword evidence="2 6" id="KW-0812">Transmembrane</keyword>
<feature type="transmembrane region" description="Helical" evidence="6">
    <location>
        <begin position="215"/>
        <end position="232"/>
    </location>
</feature>
<evidence type="ECO:0000256" key="4">
    <source>
        <dbReference type="ARBA" id="ARBA00023136"/>
    </source>
</evidence>
<comment type="subcellular location">
    <subcellularLocation>
        <location evidence="1">Membrane</location>
        <topology evidence="1">Multi-pass membrane protein</topology>
    </subcellularLocation>
</comment>
<dbReference type="OrthoDB" id="1684102at2759"/>
<feature type="domain" description="Amino acid transporter transmembrane" evidence="7">
    <location>
        <begin position="57"/>
        <end position="454"/>
    </location>
</feature>
<organism evidence="9">
    <name type="scientific">Thrips palmi</name>
    <name type="common">Melon thrips</name>
    <dbReference type="NCBI Taxonomy" id="161013"/>
    <lineage>
        <taxon>Eukaryota</taxon>
        <taxon>Metazoa</taxon>
        <taxon>Ecdysozoa</taxon>
        <taxon>Arthropoda</taxon>
        <taxon>Hexapoda</taxon>
        <taxon>Insecta</taxon>
        <taxon>Pterygota</taxon>
        <taxon>Neoptera</taxon>
        <taxon>Paraneoptera</taxon>
        <taxon>Thysanoptera</taxon>
        <taxon>Terebrantia</taxon>
        <taxon>Thripoidea</taxon>
        <taxon>Thripidae</taxon>
        <taxon>Thrips</taxon>
    </lineage>
</organism>
<dbReference type="Proteomes" id="UP000515158">
    <property type="component" value="Unplaced"/>
</dbReference>
<gene>
    <name evidence="9" type="primary">LOC117653440</name>
</gene>
<feature type="transmembrane region" description="Helical" evidence="6">
    <location>
        <begin position="149"/>
        <end position="170"/>
    </location>
</feature>
<keyword evidence="3 6" id="KW-1133">Transmembrane helix</keyword>
<evidence type="ECO:0000256" key="2">
    <source>
        <dbReference type="ARBA" id="ARBA00022692"/>
    </source>
</evidence>
<feature type="compositionally biased region" description="Polar residues" evidence="5">
    <location>
        <begin position="1"/>
        <end position="13"/>
    </location>
</feature>
<proteinExistence type="predicted"/>
<dbReference type="PANTHER" id="PTHR22950:SF460">
    <property type="entry name" value="PROTON-COUPLED AMINO ACID TRANSPORTER 4-LIKE PROTEIN"/>
    <property type="match status" value="1"/>
</dbReference>
<feature type="transmembrane region" description="Helical" evidence="6">
    <location>
        <begin position="397"/>
        <end position="421"/>
    </location>
</feature>
<dbReference type="GO" id="GO:0015179">
    <property type="term" value="F:L-amino acid transmembrane transporter activity"/>
    <property type="evidence" value="ECO:0007669"/>
    <property type="project" value="TreeGrafter"/>
</dbReference>
<dbReference type="GO" id="GO:0005774">
    <property type="term" value="C:vacuolar membrane"/>
    <property type="evidence" value="ECO:0007669"/>
    <property type="project" value="TreeGrafter"/>
</dbReference>
<dbReference type="InterPro" id="IPR013057">
    <property type="entry name" value="AA_transpt_TM"/>
</dbReference>
<evidence type="ECO:0000256" key="5">
    <source>
        <dbReference type="SAM" id="MobiDB-lite"/>
    </source>
</evidence>
<dbReference type="AlphaFoldDB" id="A0A6P9AA80"/>
<feature type="compositionally biased region" description="Low complexity" evidence="5">
    <location>
        <begin position="18"/>
        <end position="30"/>
    </location>
</feature>
<evidence type="ECO:0000259" key="7">
    <source>
        <dbReference type="Pfam" id="PF01490"/>
    </source>
</evidence>
<dbReference type="GeneID" id="117653440"/>
<protein>
    <submittedName>
        <fullName evidence="9">Proton-coupled amino acid transporter-like protein pathetic</fullName>
    </submittedName>
</protein>
<feature type="transmembrane region" description="Helical" evidence="6">
    <location>
        <begin position="282"/>
        <end position="307"/>
    </location>
</feature>
<feature type="transmembrane region" description="Helical" evidence="6">
    <location>
        <begin position="327"/>
        <end position="351"/>
    </location>
</feature>